<name>A0A1G6KW60_9ACTN</name>
<dbReference type="InterPro" id="IPR006674">
    <property type="entry name" value="HD_domain"/>
</dbReference>
<evidence type="ECO:0000313" key="2">
    <source>
        <dbReference type="EMBL" id="SDC35021.1"/>
    </source>
</evidence>
<dbReference type="AlphaFoldDB" id="A0A1G6KW60"/>
<feature type="domain" description="HD" evidence="1">
    <location>
        <begin position="37"/>
        <end position="157"/>
    </location>
</feature>
<organism evidence="2 3">
    <name type="scientific">Parafannyhessea umbonata</name>
    <dbReference type="NCBI Taxonomy" id="604330"/>
    <lineage>
        <taxon>Bacteria</taxon>
        <taxon>Bacillati</taxon>
        <taxon>Actinomycetota</taxon>
        <taxon>Coriobacteriia</taxon>
        <taxon>Coriobacteriales</taxon>
        <taxon>Atopobiaceae</taxon>
        <taxon>Parafannyhessea</taxon>
    </lineage>
</organism>
<dbReference type="PROSITE" id="PS51831">
    <property type="entry name" value="HD"/>
    <property type="match status" value="1"/>
</dbReference>
<dbReference type="STRING" id="604330.SAMN04489857_1534"/>
<dbReference type="Proteomes" id="UP000198528">
    <property type="component" value="Unassembled WGS sequence"/>
</dbReference>
<dbReference type="SUPFAM" id="SSF109604">
    <property type="entry name" value="HD-domain/PDEase-like"/>
    <property type="match status" value="1"/>
</dbReference>
<keyword evidence="3" id="KW-1185">Reference proteome</keyword>
<dbReference type="NCBIfam" id="NF003009">
    <property type="entry name" value="PRK03826.1"/>
    <property type="match status" value="1"/>
</dbReference>
<dbReference type="CDD" id="cd00077">
    <property type="entry name" value="HDc"/>
    <property type="match status" value="1"/>
</dbReference>
<dbReference type="InterPro" id="IPR003607">
    <property type="entry name" value="HD/PDEase_dom"/>
</dbReference>
<protein>
    <submittedName>
        <fullName evidence="2">5'-deoxynucleotidase</fullName>
    </submittedName>
</protein>
<dbReference type="Pfam" id="PF12917">
    <property type="entry name" value="YfbR-like"/>
    <property type="match status" value="1"/>
</dbReference>
<sequence>MADRDETLGQSSFFALVSRMKYIERWALMRSTHPENLSEHSLEVAVIAHALATIANVRYGRSLDAGKAALVGLFHDASEIITGDMPTPVKYANGQILGAYKDVEARAERRLLDELPPDLAPAYRELFFPTADGDDAAQEEDAYLRGLVKAADKISALIKCLDEAHVGNAEFASAQATTQAAVDELAARYPEVDDFVRQFLPPYGKTLDELL</sequence>
<gene>
    <name evidence="2" type="ORF">SAMN04487824_11043</name>
</gene>
<dbReference type="EMBL" id="FMZL01000010">
    <property type="protein sequence ID" value="SDC35021.1"/>
    <property type="molecule type" value="Genomic_DNA"/>
</dbReference>
<reference evidence="3" key="1">
    <citation type="submission" date="2016-10" db="EMBL/GenBank/DDBJ databases">
        <authorList>
            <person name="Varghese N."/>
            <person name="Submissions S."/>
        </authorList>
    </citation>
    <scope>NUCLEOTIDE SEQUENCE [LARGE SCALE GENOMIC DNA]</scope>
    <source>
        <strain evidence="3">DSM 22619</strain>
    </source>
</reference>
<evidence type="ECO:0000313" key="3">
    <source>
        <dbReference type="Proteomes" id="UP000198528"/>
    </source>
</evidence>
<dbReference type="RefSeq" id="WP_090846414.1">
    <property type="nucleotide sequence ID" value="NZ_FMZL01000010.1"/>
</dbReference>
<proteinExistence type="predicted"/>
<accession>A0A1G6KW60</accession>
<dbReference type="SMART" id="SM00471">
    <property type="entry name" value="HDc"/>
    <property type="match status" value="1"/>
</dbReference>
<dbReference type="Gene3D" id="1.10.3210.10">
    <property type="entry name" value="Hypothetical protein af1432"/>
    <property type="match status" value="1"/>
</dbReference>
<evidence type="ECO:0000259" key="1">
    <source>
        <dbReference type="PROSITE" id="PS51831"/>
    </source>
</evidence>